<name>A0A855MDT1_9GAMM</name>
<evidence type="ECO:0000313" key="3">
    <source>
        <dbReference type="Proteomes" id="UP001313132"/>
    </source>
</evidence>
<sequence length="123" mass="14697">MNNCDLVQKINMHEWRESWLDFSIFSYDRGRLVIAGSDDLSYYHNLEIIFIQPAFIDGVTEWSCDVSEEFVRYHPESKAMEFYSDGERKLKVIAEDVLVNFDTVFYYLRDNLTDGQRLAYWLK</sequence>
<evidence type="ECO:0000313" key="2">
    <source>
        <dbReference type="EMBL" id="POY48739.1"/>
    </source>
</evidence>
<dbReference type="EMBL" id="JBBBON010000028">
    <property type="protein sequence ID" value="MEI7104901.1"/>
    <property type="molecule type" value="Genomic_DNA"/>
</dbReference>
<dbReference type="Proteomes" id="UP001313132">
    <property type="component" value="Unassembled WGS sequence"/>
</dbReference>
<reference evidence="1 3" key="2">
    <citation type="submission" date="2024-03" db="EMBL/GenBank/DDBJ databases">
        <title>Analysis of soft rot Pectobacteriaceae population diversity in US potato growing regions between 2016 and 2022.</title>
        <authorList>
            <person name="Ma X."/>
            <person name="Zhang X."/>
            <person name="Stodghill P."/>
            <person name="Rioux R."/>
            <person name="Babler B."/>
            <person name="Shrestha S."/>
            <person name="Babler B."/>
            <person name="Rivedal H."/>
            <person name="Frost K."/>
            <person name="Hao J."/>
            <person name="Secor G."/>
            <person name="Swingle B."/>
        </authorList>
    </citation>
    <scope>NUCLEOTIDE SEQUENCE [LARGE SCALE GENOMIC DNA]</scope>
    <source>
        <strain evidence="1 3">UMSS2</strain>
    </source>
</reference>
<dbReference type="AlphaFoldDB" id="A0A855MDT1"/>
<protein>
    <submittedName>
        <fullName evidence="2">Uncharacterized protein</fullName>
    </submittedName>
</protein>
<organism evidence="2">
    <name type="scientific">Pectobacterium versatile</name>
    <dbReference type="NCBI Taxonomy" id="2488639"/>
    <lineage>
        <taxon>Bacteria</taxon>
        <taxon>Pseudomonadati</taxon>
        <taxon>Pseudomonadota</taxon>
        <taxon>Gammaproteobacteria</taxon>
        <taxon>Enterobacterales</taxon>
        <taxon>Pectobacteriaceae</taxon>
        <taxon>Pectobacterium</taxon>
    </lineage>
</organism>
<dbReference type="RefSeq" id="WP_103972166.1">
    <property type="nucleotide sequence ID" value="NZ_CAKLHY010000037.1"/>
</dbReference>
<proteinExistence type="predicted"/>
<reference evidence="2" key="1">
    <citation type="submission" date="2017-12" db="EMBL/GenBank/DDBJ databases">
        <title>First report on the novel genomospecies/subspecies of Pectobacterium carotovorum in Russia.</title>
        <authorList>
            <person name="Shirshikov F.V."/>
            <person name="Miroshnikov K."/>
            <person name="Toshakov S.V."/>
            <person name="Kabanova A.P."/>
            <person name="Barannik A.P."/>
            <person name="Shneider M."/>
            <person name="Ignatov A.N."/>
            <person name="Miroshnikov K.A."/>
        </authorList>
    </citation>
    <scope>NUCLEOTIDE SEQUENCE [LARGE SCALE GENOMIC DNA]</scope>
    <source>
        <strain evidence="2">F131</strain>
    </source>
</reference>
<dbReference type="EMBL" id="PDVW01000025">
    <property type="protein sequence ID" value="POY48739.1"/>
    <property type="molecule type" value="Genomic_DNA"/>
</dbReference>
<comment type="caution">
    <text evidence="2">The sequence shown here is derived from an EMBL/GenBank/DDBJ whole genome shotgun (WGS) entry which is preliminary data.</text>
</comment>
<evidence type="ECO:0000313" key="1">
    <source>
        <dbReference type="EMBL" id="MEI7104901.1"/>
    </source>
</evidence>
<gene>
    <name evidence="2" type="ORF">F131LOC_03507</name>
    <name evidence="1" type="ORF">WCT63_20955</name>
</gene>
<keyword evidence="3" id="KW-1185">Reference proteome</keyword>
<accession>A0A855MDT1</accession>